<sequence>MFGPTFIFAASSIFALSFAAPLRLDVVPPNDLVGRDTYVMLGGDGSMNAGWPSRSDWMSFEKAWDANLKTIQQSCENQGWGKNNNEVETRAIKASIEEESGTSGIPEELILAVMMQESRGCVRAPTTHYDFDNPGLMQSAGKASCNTDGNLISPCPVNKIRAMIHDGTAGEGLRTTLKNSLTFFDPTGAADDSKWYKVARRYNAGEVLMDEKNLGIGPTKCYASDIANRLVQPFGDSTCNTDVIATLTSAQGRISSSGNTN</sequence>
<evidence type="ECO:0000313" key="3">
    <source>
        <dbReference type="Proteomes" id="UP000800039"/>
    </source>
</evidence>
<dbReference type="SUPFAM" id="SSF53955">
    <property type="entry name" value="Lysozyme-like"/>
    <property type="match status" value="1"/>
</dbReference>
<gene>
    <name evidence="2" type="ORF">K460DRAFT_315664</name>
</gene>
<keyword evidence="3" id="KW-1185">Reference proteome</keyword>
<reference evidence="2" key="1">
    <citation type="submission" date="2020-01" db="EMBL/GenBank/DDBJ databases">
        <authorList>
            <consortium name="DOE Joint Genome Institute"/>
            <person name="Haridas S."/>
            <person name="Albert R."/>
            <person name="Binder M."/>
            <person name="Bloem J."/>
            <person name="Labutti K."/>
            <person name="Salamov A."/>
            <person name="Andreopoulos B."/>
            <person name="Baker S.E."/>
            <person name="Barry K."/>
            <person name="Bills G."/>
            <person name="Bluhm B.H."/>
            <person name="Cannon C."/>
            <person name="Castanera R."/>
            <person name="Culley D.E."/>
            <person name="Daum C."/>
            <person name="Ezra D."/>
            <person name="Gonzalez J.B."/>
            <person name="Henrissat B."/>
            <person name="Kuo A."/>
            <person name="Liang C."/>
            <person name="Lipzen A."/>
            <person name="Lutzoni F."/>
            <person name="Magnuson J."/>
            <person name="Mondo S."/>
            <person name="Nolan M."/>
            <person name="Ohm R."/>
            <person name="Pangilinan J."/>
            <person name="Park H.-J."/>
            <person name="Ramirez L."/>
            <person name="Alfaro M."/>
            <person name="Sun H."/>
            <person name="Tritt A."/>
            <person name="Yoshinaga Y."/>
            <person name="Zwiers L.-H."/>
            <person name="Turgeon B.G."/>
            <person name="Goodwin S.B."/>
            <person name="Spatafora J.W."/>
            <person name="Crous P.W."/>
            <person name="Grigoriev I.V."/>
        </authorList>
    </citation>
    <scope>NUCLEOTIDE SEQUENCE</scope>
    <source>
        <strain evidence="2">CBS 394.84</strain>
    </source>
</reference>
<evidence type="ECO:0000256" key="1">
    <source>
        <dbReference type="SAM" id="SignalP"/>
    </source>
</evidence>
<dbReference type="GeneID" id="63847566"/>
<dbReference type="EMBL" id="ML976617">
    <property type="protein sequence ID" value="KAF1843391.1"/>
    <property type="molecule type" value="Genomic_DNA"/>
</dbReference>
<protein>
    <recommendedName>
        <fullName evidence="4">Transglycosylase SLT domain-containing protein</fullName>
    </recommendedName>
</protein>
<dbReference type="Proteomes" id="UP000800039">
    <property type="component" value="Unassembled WGS sequence"/>
</dbReference>
<evidence type="ECO:0000313" key="2">
    <source>
        <dbReference type="EMBL" id="KAF1843391.1"/>
    </source>
</evidence>
<keyword evidence="1" id="KW-0732">Signal</keyword>
<feature type="chain" id="PRO_5040200171" description="Transglycosylase SLT domain-containing protein" evidence="1">
    <location>
        <begin position="20"/>
        <end position="261"/>
    </location>
</feature>
<dbReference type="RefSeq" id="XP_040785954.1">
    <property type="nucleotide sequence ID" value="XM_040930314.1"/>
</dbReference>
<feature type="non-terminal residue" evidence="2">
    <location>
        <position position="261"/>
    </location>
</feature>
<dbReference type="InterPro" id="IPR023346">
    <property type="entry name" value="Lysozyme-like_dom_sf"/>
</dbReference>
<organism evidence="2 3">
    <name type="scientific">Cucurbitaria berberidis CBS 394.84</name>
    <dbReference type="NCBI Taxonomy" id="1168544"/>
    <lineage>
        <taxon>Eukaryota</taxon>
        <taxon>Fungi</taxon>
        <taxon>Dikarya</taxon>
        <taxon>Ascomycota</taxon>
        <taxon>Pezizomycotina</taxon>
        <taxon>Dothideomycetes</taxon>
        <taxon>Pleosporomycetidae</taxon>
        <taxon>Pleosporales</taxon>
        <taxon>Pleosporineae</taxon>
        <taxon>Cucurbitariaceae</taxon>
        <taxon>Cucurbitaria</taxon>
    </lineage>
</organism>
<feature type="signal peptide" evidence="1">
    <location>
        <begin position="1"/>
        <end position="19"/>
    </location>
</feature>
<comment type="caution">
    <text evidence="2">The sequence shown here is derived from an EMBL/GenBank/DDBJ whole genome shotgun (WGS) entry which is preliminary data.</text>
</comment>
<accession>A0A9P4GD88</accession>
<dbReference type="OrthoDB" id="1193027at2759"/>
<dbReference type="AlphaFoldDB" id="A0A9P4GD88"/>
<proteinExistence type="predicted"/>
<name>A0A9P4GD88_9PLEO</name>
<evidence type="ECO:0008006" key="4">
    <source>
        <dbReference type="Google" id="ProtNLM"/>
    </source>
</evidence>
<dbReference type="Gene3D" id="1.10.530.10">
    <property type="match status" value="1"/>
</dbReference>